<protein>
    <recommendedName>
        <fullName evidence="5">VOC domain-containing protein</fullName>
    </recommendedName>
</protein>
<dbReference type="InterPro" id="IPR029068">
    <property type="entry name" value="Glyas_Bleomycin-R_OHBP_Dase"/>
</dbReference>
<dbReference type="PANTHER" id="PTHR47936">
    <property type="entry name" value="PPR_LONG DOMAIN-CONTAINING PROTEIN"/>
    <property type="match status" value="1"/>
</dbReference>
<evidence type="ECO:0000256" key="1">
    <source>
        <dbReference type="ARBA" id="ARBA00022737"/>
    </source>
</evidence>
<name>A0A813G7R5_POLGL</name>
<feature type="region of interest" description="Disordered" evidence="2">
    <location>
        <begin position="250"/>
        <end position="315"/>
    </location>
</feature>
<keyword evidence="4" id="KW-1185">Reference proteome</keyword>
<dbReference type="OrthoDB" id="5371818at2759"/>
<organism evidence="3 4">
    <name type="scientific">Polarella glacialis</name>
    <name type="common">Dinoflagellate</name>
    <dbReference type="NCBI Taxonomy" id="89957"/>
    <lineage>
        <taxon>Eukaryota</taxon>
        <taxon>Sar</taxon>
        <taxon>Alveolata</taxon>
        <taxon>Dinophyceae</taxon>
        <taxon>Suessiales</taxon>
        <taxon>Suessiaceae</taxon>
        <taxon>Polarella</taxon>
    </lineage>
</organism>
<accession>A0A813G7R5</accession>
<evidence type="ECO:0000313" key="3">
    <source>
        <dbReference type="EMBL" id="CAE8623038.1"/>
    </source>
</evidence>
<dbReference type="InterPro" id="IPR011990">
    <property type="entry name" value="TPR-like_helical_dom_sf"/>
</dbReference>
<dbReference type="SUPFAM" id="SSF54593">
    <property type="entry name" value="Glyoxalase/Bleomycin resistance protein/Dihydroxybiphenyl dioxygenase"/>
    <property type="match status" value="1"/>
</dbReference>
<proteinExistence type="predicted"/>
<comment type="caution">
    <text evidence="3">The sequence shown here is derived from an EMBL/GenBank/DDBJ whole genome shotgun (WGS) entry which is preliminary data.</text>
</comment>
<feature type="compositionally biased region" description="Low complexity" evidence="2">
    <location>
        <begin position="250"/>
        <end position="263"/>
    </location>
</feature>
<dbReference type="AlphaFoldDB" id="A0A813G7R5"/>
<feature type="compositionally biased region" description="Acidic residues" evidence="2">
    <location>
        <begin position="288"/>
        <end position="297"/>
    </location>
</feature>
<evidence type="ECO:0000256" key="2">
    <source>
        <dbReference type="SAM" id="MobiDB-lite"/>
    </source>
</evidence>
<evidence type="ECO:0008006" key="5">
    <source>
        <dbReference type="Google" id="ProtNLM"/>
    </source>
</evidence>
<gene>
    <name evidence="3" type="ORF">PGLA1383_LOCUS40355</name>
</gene>
<dbReference type="Gene3D" id="3.10.180.10">
    <property type="entry name" value="2,3-Dihydroxybiphenyl 1,2-Dioxygenase, domain 1"/>
    <property type="match status" value="1"/>
</dbReference>
<dbReference type="EMBL" id="CAJNNV010028102">
    <property type="protein sequence ID" value="CAE8623038.1"/>
    <property type="molecule type" value="Genomic_DNA"/>
</dbReference>
<evidence type="ECO:0000313" key="4">
    <source>
        <dbReference type="Proteomes" id="UP000654075"/>
    </source>
</evidence>
<sequence length="1055" mass="114137">MAQRVRLSIAAGLRESYSLPWSDPQEEGHQDPRLGSVEWSIVVLDDLTIDLEVSAQLDVIGAGDLGLVTLSESRGKTFRGVFEPSTDARLLDAEGGSAGSAGNVKSIVFNFSNEFSWFSGKEVELVFVQVRPPGQPLSKVPPLLPLQPLVPLLRAANTTAEGPLALALALPELQRPPARSEAAEIGAEGELRRFVSHLDCVLDQAESNFPDGDCGPWLKELRRRIAALRGLCKQGPPVAPAAPLAVPPAAAAERAAPTAGPGARTRRPLRPKGSVPRPKAGVQVLEGLESDSGDESDAGSRAEAVRKARHASLRRRPPLQEASVLARQCRRRLLQQFTGSVSKLARTRRWQESLLLLERCVGKTCLEPDVSLLNAGLSALAAGQQWKLCLQQLAALQPMGMEPDVFSFGAVSGSLAKRLGWSLALDLREQMRRCGVELNTVVVNSLMSSTGGSTHWPAALSLMNSLDTQGLQASAVSFGAAASACREARQWQRALQLLPAMLSSRGGGIGIIAVNSVLSACEQGQQWSSALALLALTRAVAGLRPDAISFSSVISACEKCLQWQWALQALRSLLSQHIAPDVTLVNAAISAQEKVQQWLHALALLGATRTLRCEPDIISCNAAVSEKSTCWARGLSLVDWALDRKLRPDLITANAALGGCVRARRWSHALCLVSDMGKKHCLEPDVLTLEAALCACCQGAAESAPSSVQGWLRLLQLPFERPVNTIEGDEVWLQAFAVMRRKVALGGLQATHLDSWPPSGLACCANDFPGTPCRSGSWLVPRRSRPRAEKHPLIKNMRIKPPGRIQGAEENIRPWALLWTARHCLGSTLVQRLIMLEVKPAAQLQAEAVPAWGLWLALVQPMQCGESFLSCYMAVMARRKPRAVIDHVVVRCHGGSGQLLEEALRFYQLLGFEPDRLDQYRAQQAADLAGKERKGIVFPSVRVNDNTLIDLFPSELEPLFCKTASGQVDHMCICYESAASHLEVLGKLSAAGVQLAKMGRPYGARGQGFSTYLHDPSGLYLELRNYEIGRWSEVESKALQMGAQPMVLPSSPVKS</sequence>
<dbReference type="PANTHER" id="PTHR47936:SF1">
    <property type="entry name" value="PENTATRICOPEPTIDE REPEAT-CONTAINING PROTEIN GUN1, CHLOROPLASTIC"/>
    <property type="match status" value="1"/>
</dbReference>
<dbReference type="Proteomes" id="UP000654075">
    <property type="component" value="Unassembled WGS sequence"/>
</dbReference>
<dbReference type="Gene3D" id="1.25.40.10">
    <property type="entry name" value="Tetratricopeptide repeat domain"/>
    <property type="match status" value="3"/>
</dbReference>
<reference evidence="3" key="1">
    <citation type="submission" date="2021-02" db="EMBL/GenBank/DDBJ databases">
        <authorList>
            <person name="Dougan E. K."/>
            <person name="Rhodes N."/>
            <person name="Thang M."/>
            <person name="Chan C."/>
        </authorList>
    </citation>
    <scope>NUCLEOTIDE SEQUENCE</scope>
</reference>
<keyword evidence="1" id="KW-0677">Repeat</keyword>